<dbReference type="AlphaFoldDB" id="A0A433MLV2"/>
<sequence>MTAEASAPAAAPAPAEAPAPAPAPAASTVLTTEEPKPDDAHKPELTDAEKAAAEERAKKDGEAKGAPEEYAEFKLPETFKVDEPVMGEFKTLAKELGLSQEAAQKLVDMQAKLQAGNASAFTETLQAHVDKTAGEWRAAAKADPEYGGVKFDENVAIAKQALDAFGTPELKALLNESRLGSHPEVIRFMFKAGKAISQDSFVSGRASSAAKDTASVLYGTQN</sequence>
<dbReference type="OrthoDB" id="9131103at2"/>
<proteinExistence type="predicted"/>
<comment type="caution">
    <text evidence="2">The sequence shown here is derived from an EMBL/GenBank/DDBJ whole genome shotgun (WGS) entry which is preliminary data.</text>
</comment>
<evidence type="ECO:0000256" key="1">
    <source>
        <dbReference type="SAM" id="MobiDB-lite"/>
    </source>
</evidence>
<dbReference type="EMBL" id="RXFT01000007">
    <property type="protein sequence ID" value="RUR69069.1"/>
    <property type="molecule type" value="Genomic_DNA"/>
</dbReference>
<accession>A0A433MLV2</accession>
<gene>
    <name evidence="2" type="ORF">EJP67_18585</name>
</gene>
<evidence type="ECO:0000313" key="3">
    <source>
        <dbReference type="Proteomes" id="UP000281118"/>
    </source>
</evidence>
<dbReference type="Proteomes" id="UP000281118">
    <property type="component" value="Unassembled WGS sequence"/>
</dbReference>
<feature type="region of interest" description="Disordered" evidence="1">
    <location>
        <begin position="1"/>
        <end position="71"/>
    </location>
</feature>
<protein>
    <submittedName>
        <fullName evidence="2">Peptidase</fullName>
    </submittedName>
</protein>
<reference evidence="2 3" key="1">
    <citation type="submission" date="2018-12" db="EMBL/GenBank/DDBJ databases">
        <title>The genome sequences of Variovorax guangxiensis DSM 27352.</title>
        <authorList>
            <person name="Gao J."/>
            <person name="Sun J."/>
        </authorList>
    </citation>
    <scope>NUCLEOTIDE SEQUENCE [LARGE SCALE GENOMIC DNA]</scope>
    <source>
        <strain evidence="2 3">DSM 27352</strain>
    </source>
</reference>
<feature type="region of interest" description="Disordered" evidence="1">
    <location>
        <begin position="202"/>
        <end position="222"/>
    </location>
</feature>
<name>A0A433MLV2_9BURK</name>
<feature type="compositionally biased region" description="Low complexity" evidence="1">
    <location>
        <begin position="1"/>
        <end position="14"/>
    </location>
</feature>
<evidence type="ECO:0000313" key="2">
    <source>
        <dbReference type="EMBL" id="RUR69069.1"/>
    </source>
</evidence>
<dbReference type="RefSeq" id="WP_126023183.1">
    <property type="nucleotide sequence ID" value="NZ_RXFT01000007.1"/>
</dbReference>
<feature type="compositionally biased region" description="Basic and acidic residues" evidence="1">
    <location>
        <begin position="33"/>
        <end position="71"/>
    </location>
</feature>
<organism evidence="2 3">
    <name type="scientific">Variovorax guangxiensis</name>
    <dbReference type="NCBI Taxonomy" id="1775474"/>
    <lineage>
        <taxon>Bacteria</taxon>
        <taxon>Pseudomonadati</taxon>
        <taxon>Pseudomonadota</taxon>
        <taxon>Betaproteobacteria</taxon>
        <taxon>Burkholderiales</taxon>
        <taxon>Comamonadaceae</taxon>
        <taxon>Variovorax</taxon>
    </lineage>
</organism>